<sequence length="101" mass="11518">MWYSDRSNNCINYIVNSMCGEEALLFRKQFSNISSSLVRKACEEVYPNKNTATDGINPTYMENGGFSVQLRFSYSMHLFATVGPHITFTLLSCLFTVLLRL</sequence>
<evidence type="ECO:0000313" key="2">
    <source>
        <dbReference type="EMBL" id="GIY83619.1"/>
    </source>
</evidence>
<gene>
    <name evidence="2" type="ORF">CDAR_32501</name>
</gene>
<keyword evidence="1" id="KW-1133">Transmembrane helix</keyword>
<dbReference type="EMBL" id="BPLQ01014835">
    <property type="protein sequence ID" value="GIY83619.1"/>
    <property type="molecule type" value="Genomic_DNA"/>
</dbReference>
<evidence type="ECO:0000313" key="3">
    <source>
        <dbReference type="Proteomes" id="UP001054837"/>
    </source>
</evidence>
<evidence type="ECO:0000256" key="1">
    <source>
        <dbReference type="SAM" id="Phobius"/>
    </source>
</evidence>
<keyword evidence="1" id="KW-0812">Transmembrane</keyword>
<keyword evidence="1" id="KW-0472">Membrane</keyword>
<feature type="transmembrane region" description="Helical" evidence="1">
    <location>
        <begin position="76"/>
        <end position="99"/>
    </location>
</feature>
<accession>A0AAV4WMW1</accession>
<keyword evidence="3" id="KW-1185">Reference proteome</keyword>
<dbReference type="AlphaFoldDB" id="A0AAV4WMW1"/>
<proteinExistence type="predicted"/>
<organism evidence="2 3">
    <name type="scientific">Caerostris darwini</name>
    <dbReference type="NCBI Taxonomy" id="1538125"/>
    <lineage>
        <taxon>Eukaryota</taxon>
        <taxon>Metazoa</taxon>
        <taxon>Ecdysozoa</taxon>
        <taxon>Arthropoda</taxon>
        <taxon>Chelicerata</taxon>
        <taxon>Arachnida</taxon>
        <taxon>Araneae</taxon>
        <taxon>Araneomorphae</taxon>
        <taxon>Entelegynae</taxon>
        <taxon>Araneoidea</taxon>
        <taxon>Araneidae</taxon>
        <taxon>Caerostris</taxon>
    </lineage>
</organism>
<dbReference type="Proteomes" id="UP001054837">
    <property type="component" value="Unassembled WGS sequence"/>
</dbReference>
<reference evidence="2 3" key="1">
    <citation type="submission" date="2021-06" db="EMBL/GenBank/DDBJ databases">
        <title>Caerostris darwini draft genome.</title>
        <authorList>
            <person name="Kono N."/>
            <person name="Arakawa K."/>
        </authorList>
    </citation>
    <scope>NUCLEOTIDE SEQUENCE [LARGE SCALE GENOMIC DNA]</scope>
</reference>
<name>A0AAV4WMW1_9ARAC</name>
<protein>
    <submittedName>
        <fullName evidence="2">Uncharacterized protein</fullName>
    </submittedName>
</protein>
<comment type="caution">
    <text evidence="2">The sequence shown here is derived from an EMBL/GenBank/DDBJ whole genome shotgun (WGS) entry which is preliminary data.</text>
</comment>